<dbReference type="Pfam" id="PF11799">
    <property type="entry name" value="IMS_C"/>
    <property type="match status" value="1"/>
</dbReference>
<dbReference type="InterPro" id="IPR001126">
    <property type="entry name" value="UmuC"/>
</dbReference>
<dbReference type="InterPro" id="IPR036775">
    <property type="entry name" value="DNA_pol_Y-fam_lit_finger_sf"/>
</dbReference>
<comment type="similarity">
    <text evidence="1">Belongs to the DNA polymerase type-Y family.</text>
</comment>
<feature type="compositionally biased region" description="Low complexity" evidence="4">
    <location>
        <begin position="358"/>
        <end position="375"/>
    </location>
</feature>
<evidence type="ECO:0000256" key="1">
    <source>
        <dbReference type="ARBA" id="ARBA00010945"/>
    </source>
</evidence>
<dbReference type="InterPro" id="IPR043128">
    <property type="entry name" value="Rev_trsase/Diguanyl_cyclase"/>
</dbReference>
<dbReference type="SUPFAM" id="SSF56672">
    <property type="entry name" value="DNA/RNA polymerases"/>
    <property type="match status" value="1"/>
</dbReference>
<dbReference type="Gene3D" id="1.10.150.20">
    <property type="entry name" value="5' to 3' exonuclease, C-terminal subdomain"/>
    <property type="match status" value="1"/>
</dbReference>
<comment type="function">
    <text evidence="3">Poorly processive, error-prone DNA polymerase involved in untargeted mutagenesis. Copies undamaged DNA at stalled replication forks, which arise in vivo from mismatched or misaligned primer ends. These misaligned primers can be extended by PolIV. Exhibits no 3'-5' exonuclease (proofreading) activity. May be involved in translesional synthesis, in conjunction with the beta clamp from PolIII.</text>
</comment>
<gene>
    <name evidence="6" type="ORF">ACFP4F_25435</name>
</gene>
<evidence type="ECO:0000256" key="2">
    <source>
        <dbReference type="ARBA" id="ARBA00022763"/>
    </source>
</evidence>
<keyword evidence="2" id="KW-0227">DNA damage</keyword>
<evidence type="ECO:0000313" key="7">
    <source>
        <dbReference type="Proteomes" id="UP001596139"/>
    </source>
</evidence>
<reference evidence="7" key="1">
    <citation type="journal article" date="2019" name="Int. J. Syst. Evol. Microbiol.">
        <title>The Global Catalogue of Microorganisms (GCM) 10K type strain sequencing project: providing services to taxonomists for standard genome sequencing and annotation.</title>
        <authorList>
            <consortium name="The Broad Institute Genomics Platform"/>
            <consortium name="The Broad Institute Genome Sequencing Center for Infectious Disease"/>
            <person name="Wu L."/>
            <person name="Ma J."/>
        </authorList>
    </citation>
    <scope>NUCLEOTIDE SEQUENCE [LARGE SCALE GENOMIC DNA]</scope>
    <source>
        <strain evidence="7">CGMCC 1.15180</strain>
    </source>
</reference>
<proteinExistence type="inferred from homology"/>
<dbReference type="Gene3D" id="3.30.1490.100">
    <property type="entry name" value="DNA polymerase, Y-family, little finger domain"/>
    <property type="match status" value="1"/>
</dbReference>
<dbReference type="EMBL" id="JBHSPX010000007">
    <property type="protein sequence ID" value="MFC6065862.1"/>
    <property type="molecule type" value="Genomic_DNA"/>
</dbReference>
<feature type="region of interest" description="Disordered" evidence="4">
    <location>
        <begin position="356"/>
        <end position="391"/>
    </location>
</feature>
<name>A0ABW1MT12_9ACTN</name>
<dbReference type="InterPro" id="IPR017961">
    <property type="entry name" value="DNA_pol_Y-fam_little_finger"/>
</dbReference>
<keyword evidence="7" id="KW-1185">Reference proteome</keyword>
<dbReference type="PANTHER" id="PTHR35369:SF2">
    <property type="entry name" value="BLR3025 PROTEIN"/>
    <property type="match status" value="1"/>
</dbReference>
<feature type="compositionally biased region" description="Low complexity" evidence="4">
    <location>
        <begin position="15"/>
        <end position="30"/>
    </location>
</feature>
<protein>
    <submittedName>
        <fullName evidence="6">Helix-hairpin-helix domain-containing protein</fullName>
    </submittedName>
</protein>
<dbReference type="Gene3D" id="3.30.70.270">
    <property type="match status" value="1"/>
</dbReference>
<evidence type="ECO:0000259" key="5">
    <source>
        <dbReference type="PROSITE" id="PS50173"/>
    </source>
</evidence>
<dbReference type="Pfam" id="PF00817">
    <property type="entry name" value="IMS"/>
    <property type="match status" value="1"/>
</dbReference>
<dbReference type="Pfam" id="PF14520">
    <property type="entry name" value="HHH_5"/>
    <property type="match status" value="1"/>
</dbReference>
<comment type="caution">
    <text evidence="6">The sequence shown here is derived from an EMBL/GenBank/DDBJ whole genome shotgun (WGS) entry which is preliminary data.</text>
</comment>
<dbReference type="InterPro" id="IPR050356">
    <property type="entry name" value="SulA_CellDiv_inhibitor"/>
</dbReference>
<feature type="domain" description="UmuC" evidence="5">
    <location>
        <begin position="63"/>
        <end position="167"/>
    </location>
</feature>
<dbReference type="PROSITE" id="PS50173">
    <property type="entry name" value="UMUC"/>
    <property type="match status" value="1"/>
</dbReference>
<evidence type="ECO:0000313" key="6">
    <source>
        <dbReference type="EMBL" id="MFC6065862.1"/>
    </source>
</evidence>
<feature type="region of interest" description="Disordered" evidence="4">
    <location>
        <begin position="1"/>
        <end position="30"/>
    </location>
</feature>
<accession>A0ABW1MT12</accession>
<dbReference type="Proteomes" id="UP001596139">
    <property type="component" value="Unassembled WGS sequence"/>
</dbReference>
<dbReference type="SUPFAM" id="SSF100879">
    <property type="entry name" value="Lesion bypass DNA polymerase (Y-family), little finger domain"/>
    <property type="match status" value="1"/>
</dbReference>
<evidence type="ECO:0000256" key="4">
    <source>
        <dbReference type="SAM" id="MobiDB-lite"/>
    </source>
</evidence>
<dbReference type="RefSeq" id="WP_051862560.1">
    <property type="nucleotide sequence ID" value="NZ_JBHSPX010000007.1"/>
</dbReference>
<dbReference type="InterPro" id="IPR043502">
    <property type="entry name" value="DNA/RNA_pol_sf"/>
</dbReference>
<evidence type="ECO:0000256" key="3">
    <source>
        <dbReference type="ARBA" id="ARBA00025589"/>
    </source>
</evidence>
<sequence length="391" mass="40967">MTYRKPPSSPPSSPPSGNSPAGAAGASGRGRVPRAGVALYVRFRPAAAAGAGAVAPLGEETYERLIALLGEFTPVVEALPPDAALADVRGAQRYFGRDAAGIAELLRLRALAWYDAECVIGIAGNPLLARMAAQDAAPGEVRVVPGDPEGVAAFLDRRPAAALHGIGPAAARALCAYGLDSVGRIAAAPPATLQRILGAKAGRRVSERARGIDPTPVTPNAPARSMAAEHRFAHDELDEARRRRALLSLADELGSRMRSGGQVAGALTLTVRYADRSTTTRTRRLAEPTAHGPALTEVAYALHAALGLQRARVRAVALRAEDLRRAERAARQLTFDPADDKARRIEAAVDRARTRFGPHAARPAAASAAPASAAGRRPHGRPYGQPYRRSA</sequence>
<dbReference type="PANTHER" id="PTHR35369">
    <property type="entry name" value="BLR3025 PROTEIN-RELATED"/>
    <property type="match status" value="1"/>
</dbReference>
<organism evidence="6 7">
    <name type="scientific">Streptomyces ochraceiscleroticus</name>
    <dbReference type="NCBI Taxonomy" id="47761"/>
    <lineage>
        <taxon>Bacteria</taxon>
        <taxon>Bacillati</taxon>
        <taxon>Actinomycetota</taxon>
        <taxon>Actinomycetes</taxon>
        <taxon>Kitasatosporales</taxon>
        <taxon>Streptomycetaceae</taxon>
        <taxon>Streptomyces</taxon>
    </lineage>
</organism>